<dbReference type="Proteomes" id="UP000093111">
    <property type="component" value="Unassembled WGS sequence"/>
</dbReference>
<name>A0A1C7P6E5_9HYPH</name>
<evidence type="ECO:0000313" key="2">
    <source>
        <dbReference type="Proteomes" id="UP000093111"/>
    </source>
</evidence>
<sequence length="108" mass="11512">MLAFDPLAEGLADPLEGRVQKVASGDNHIVKSGLHCKSGGEPHGFLEAPAHPVAFDGIAMLLGDGETDAWRGVRLVAIKNFEKEQRTFPLLSLANGKKLRPAFQPPGS</sequence>
<keyword evidence="2" id="KW-1185">Reference proteome</keyword>
<dbReference type="EMBL" id="LGLV01000004">
    <property type="protein sequence ID" value="OBZ96800.1"/>
    <property type="molecule type" value="Genomic_DNA"/>
</dbReference>
<reference evidence="1 2" key="1">
    <citation type="journal article" date="2016" name="Syst. Appl. Microbiol.">
        <title>Pararhizobium polonicum sp. nov. isolated from tumors on stone fruit rootstocks.</title>
        <authorList>
            <person name="Pulawska J."/>
            <person name="Kuzmanovic N."/>
            <person name="Willems A."/>
            <person name="Pothier J.F."/>
        </authorList>
    </citation>
    <scope>NUCLEOTIDE SEQUENCE [LARGE SCALE GENOMIC DNA]</scope>
    <source>
        <strain evidence="1 2">F5.1</strain>
    </source>
</reference>
<organism evidence="1 2">
    <name type="scientific">Pararhizobium polonicum</name>
    <dbReference type="NCBI Taxonomy" id="1612624"/>
    <lineage>
        <taxon>Bacteria</taxon>
        <taxon>Pseudomonadati</taxon>
        <taxon>Pseudomonadota</taxon>
        <taxon>Alphaproteobacteria</taxon>
        <taxon>Hyphomicrobiales</taxon>
        <taxon>Rhizobiaceae</taxon>
        <taxon>Rhizobium/Agrobacterium group</taxon>
        <taxon>Pararhizobium</taxon>
    </lineage>
</organism>
<evidence type="ECO:0000313" key="1">
    <source>
        <dbReference type="EMBL" id="OBZ96800.1"/>
    </source>
</evidence>
<accession>A0A1C7P6E5</accession>
<proteinExistence type="predicted"/>
<gene>
    <name evidence="1" type="ORF">ADU59_03440</name>
</gene>
<comment type="caution">
    <text evidence="1">The sequence shown here is derived from an EMBL/GenBank/DDBJ whole genome shotgun (WGS) entry which is preliminary data.</text>
</comment>
<protein>
    <submittedName>
        <fullName evidence="1">Uncharacterized protein</fullName>
    </submittedName>
</protein>
<dbReference type="AlphaFoldDB" id="A0A1C7P6E5"/>